<evidence type="ECO:0000313" key="8">
    <source>
        <dbReference type="EMBL" id="ALL40683.1"/>
    </source>
</evidence>
<evidence type="ECO:0000259" key="7">
    <source>
        <dbReference type="PROSITE" id="PS51503"/>
    </source>
</evidence>
<comment type="subcellular location">
    <subcellularLocation>
        <location evidence="1">Mitochondrion</location>
    </subcellularLocation>
</comment>
<evidence type="ECO:0000256" key="5">
    <source>
        <dbReference type="SAM" id="MobiDB-lite"/>
    </source>
</evidence>
<evidence type="ECO:0000313" key="10">
    <source>
        <dbReference type="Proteomes" id="UP001153365"/>
    </source>
</evidence>
<evidence type="ECO:0000256" key="2">
    <source>
        <dbReference type="ARBA" id="ARBA00022692"/>
    </source>
</evidence>
<dbReference type="PANTHER" id="PTHR28018">
    <property type="entry name" value="RESPIRATORY SUPERCOMPLEX FACTOR 2, MITOCHONDRIAL"/>
    <property type="match status" value="1"/>
</dbReference>
<dbReference type="EMBL" id="CALTRL010005023">
    <property type="protein sequence ID" value="CAH7683925.1"/>
    <property type="molecule type" value="Genomic_DNA"/>
</dbReference>
<feature type="compositionally biased region" description="Basic and acidic residues" evidence="5">
    <location>
        <begin position="213"/>
        <end position="229"/>
    </location>
</feature>
<evidence type="ECO:0000256" key="4">
    <source>
        <dbReference type="ARBA" id="ARBA00023136"/>
    </source>
</evidence>
<keyword evidence="10" id="KW-1185">Reference proteome</keyword>
<dbReference type="GO" id="GO:0005739">
    <property type="term" value="C:mitochondrion"/>
    <property type="evidence" value="ECO:0007669"/>
    <property type="project" value="UniProtKB-SubCell"/>
</dbReference>
<feature type="transmembrane region" description="Helical" evidence="6">
    <location>
        <begin position="20"/>
        <end position="38"/>
    </location>
</feature>
<feature type="region of interest" description="Disordered" evidence="5">
    <location>
        <begin position="202"/>
        <end position="229"/>
    </location>
</feature>
<feature type="transmembrane region" description="Helical" evidence="6">
    <location>
        <begin position="50"/>
        <end position="69"/>
    </location>
</feature>
<keyword evidence="2 6" id="KW-0812">Transmembrane</keyword>
<dbReference type="InterPro" id="IPR040153">
    <property type="entry name" value="Rcf2"/>
</dbReference>
<proteinExistence type="evidence at transcript level"/>
<name>A0A0S1MII9_PHAPC</name>
<organism evidence="8">
    <name type="scientific">Phakopsora pachyrhizi</name>
    <name type="common">Asian soybean rust disease fungus</name>
    <dbReference type="NCBI Taxonomy" id="170000"/>
    <lineage>
        <taxon>Eukaryota</taxon>
        <taxon>Fungi</taxon>
        <taxon>Dikarya</taxon>
        <taxon>Basidiomycota</taxon>
        <taxon>Pucciniomycotina</taxon>
        <taxon>Pucciniomycetes</taxon>
        <taxon>Pucciniales</taxon>
        <taxon>Phakopsoraceae</taxon>
        <taxon>Phakopsora</taxon>
    </lineage>
</organism>
<keyword evidence="3 6" id="KW-1133">Transmembrane helix</keyword>
<dbReference type="Proteomes" id="UP001153365">
    <property type="component" value="Unassembled WGS sequence"/>
</dbReference>
<gene>
    <name evidence="9" type="ORF">PPACK8108_LOCUS17756</name>
</gene>
<evidence type="ECO:0000256" key="1">
    <source>
        <dbReference type="ARBA" id="ARBA00004173"/>
    </source>
</evidence>
<dbReference type="PROSITE" id="PS51503">
    <property type="entry name" value="HIG1"/>
    <property type="match status" value="1"/>
</dbReference>
<dbReference type="Pfam" id="PF04588">
    <property type="entry name" value="HIG_1_N"/>
    <property type="match status" value="1"/>
</dbReference>
<reference evidence="9" key="2">
    <citation type="submission" date="2022-06" db="EMBL/GenBank/DDBJ databases">
        <authorList>
            <consortium name="SYNGENTA / RWTH Aachen University"/>
        </authorList>
    </citation>
    <scope>NUCLEOTIDE SEQUENCE</scope>
</reference>
<dbReference type="AlphaFoldDB" id="A0A0S1MII9"/>
<evidence type="ECO:0000256" key="6">
    <source>
        <dbReference type="SAM" id="Phobius"/>
    </source>
</evidence>
<sequence length="229" mass="25339">MKVLTPAEEQAHYNAVLRGGTIWGATSLAGGLVGASALNRYWAGFRGLTLPLKAFAVTSVCTFSLIIGADRASRDFEDKALSASGIGWEDDALEHSLGLYDKSHELKRQRYQLMTGRARLLEHFKEYKYQYVLGSWAASMVGSFGFVATQPLPFTQKLVQARMYAQGLTVAVVLASAALASIPTSSEDGTIVEEAREKRDNAMYKFKTGSPHENQEKRLKELHKQEHHE</sequence>
<dbReference type="EMBL" id="KT246592">
    <property type="protein sequence ID" value="ALL40683.1"/>
    <property type="molecule type" value="mRNA"/>
</dbReference>
<dbReference type="InterPro" id="IPR007667">
    <property type="entry name" value="Hypoxia_induced_domain"/>
</dbReference>
<evidence type="ECO:0000256" key="3">
    <source>
        <dbReference type="ARBA" id="ARBA00022989"/>
    </source>
</evidence>
<protein>
    <recommendedName>
        <fullName evidence="7">HIG1 domain-containing protein</fullName>
    </recommendedName>
</protein>
<dbReference type="PANTHER" id="PTHR28018:SF3">
    <property type="entry name" value="RESPIRATORY SUPERCOMPLEX FACTOR 2, MITOCHONDRIAL"/>
    <property type="match status" value="1"/>
</dbReference>
<evidence type="ECO:0000313" key="9">
    <source>
        <dbReference type="EMBL" id="CAH7683925.1"/>
    </source>
</evidence>
<keyword evidence="4 6" id="KW-0472">Membrane</keyword>
<accession>A0A0S1MII9</accession>
<feature type="transmembrane region" description="Helical" evidence="6">
    <location>
        <begin position="129"/>
        <end position="149"/>
    </location>
</feature>
<feature type="domain" description="HIG1" evidence="7">
    <location>
        <begin position="99"/>
        <end position="191"/>
    </location>
</feature>
<dbReference type="GO" id="GO:0033617">
    <property type="term" value="P:mitochondrial respiratory chain complex IV assembly"/>
    <property type="evidence" value="ECO:0007669"/>
    <property type="project" value="TreeGrafter"/>
</dbReference>
<reference evidence="8" key="1">
    <citation type="submission" date="2015-07" db="EMBL/GenBank/DDBJ databases">
        <title>Elucidating the P. pachyrhizi secretome and potential effectors.</title>
        <authorList>
            <person name="de Carvalho M.C.C.G."/>
            <person name="Nascimento L.C."/>
            <person name="Darben L.M."/>
            <person name="Polizel-Podanosqui A.M."/>
            <person name="Lopes-Caitar V.S."/>
            <person name="Rocha C.S."/>
            <person name="Qi M."/>
            <person name="Carazolle M."/>
            <person name="Kuwahara M.K."/>
            <person name="Pereira G.A.G."/>
            <person name="Abdelnoor R.V."/>
            <person name="Whitham S.A."/>
            <person name="Marcelino-Guimaraes F.C."/>
        </authorList>
    </citation>
    <scope>NUCLEOTIDE SEQUENCE</scope>
</reference>